<accession>A0A9C9NBW8</accession>
<sequence>MDGISLITRRAKPAGSRYRTGFAGVMQAHFLTKHSKNHPLRFDPRRCVSRRFGQDLPLRGMNNLVYYS</sequence>
<dbReference type="AlphaFoldDB" id="A0A9C9NBW8"/>
<proteinExistence type="predicted"/>
<comment type="caution">
    <text evidence="1">The sequence shown here is derived from an EMBL/GenBank/DDBJ whole genome shotgun (WGS) entry which is preliminary data.</text>
</comment>
<protein>
    <submittedName>
        <fullName evidence="1">Uncharacterized protein</fullName>
    </submittedName>
</protein>
<dbReference type="Proteomes" id="UP000885680">
    <property type="component" value="Unassembled WGS sequence"/>
</dbReference>
<gene>
    <name evidence="1" type="ORF">ENH89_01225</name>
</gene>
<name>A0A9C9NBW8_9HYPH</name>
<organism evidence="1 2">
    <name type="scientific">Aurantimonas coralicida</name>
    <dbReference type="NCBI Taxonomy" id="182270"/>
    <lineage>
        <taxon>Bacteria</taxon>
        <taxon>Pseudomonadati</taxon>
        <taxon>Pseudomonadota</taxon>
        <taxon>Alphaproteobacteria</taxon>
        <taxon>Hyphomicrobiales</taxon>
        <taxon>Aurantimonadaceae</taxon>
        <taxon>Aurantimonas</taxon>
    </lineage>
</organism>
<reference evidence="1" key="1">
    <citation type="journal article" date="2020" name="mSystems">
        <title>Genome- and Community-Level Interaction Insights into Carbon Utilization and Element Cycling Functions of Hydrothermarchaeota in Hydrothermal Sediment.</title>
        <authorList>
            <person name="Zhou Z."/>
            <person name="Liu Y."/>
            <person name="Xu W."/>
            <person name="Pan J."/>
            <person name="Luo Z.H."/>
            <person name="Li M."/>
        </authorList>
    </citation>
    <scope>NUCLEOTIDE SEQUENCE</scope>
    <source>
        <strain evidence="1">HyVt-347</strain>
    </source>
</reference>
<evidence type="ECO:0000313" key="2">
    <source>
        <dbReference type="Proteomes" id="UP000885680"/>
    </source>
</evidence>
<dbReference type="EMBL" id="DRGN01000018">
    <property type="protein sequence ID" value="HET99002.1"/>
    <property type="molecule type" value="Genomic_DNA"/>
</dbReference>
<evidence type="ECO:0000313" key="1">
    <source>
        <dbReference type="EMBL" id="HET99002.1"/>
    </source>
</evidence>